<name>A0A6A7K7N2_9FIRM</name>
<dbReference type="AlphaFoldDB" id="A0A6A7K7N2"/>
<gene>
    <name evidence="1" type="ORF">GC105_05375</name>
</gene>
<dbReference type="Proteomes" id="UP000440004">
    <property type="component" value="Unassembled WGS sequence"/>
</dbReference>
<comment type="caution">
    <text evidence="1">The sequence shown here is derived from an EMBL/GenBank/DDBJ whole genome shotgun (WGS) entry which is preliminary data.</text>
</comment>
<keyword evidence="2" id="KW-1185">Reference proteome</keyword>
<dbReference type="InterPro" id="IPR009651">
    <property type="entry name" value="Met_g_lyase_put"/>
</dbReference>
<dbReference type="PANTHER" id="PTHR46658:SF1">
    <property type="entry name" value="CYS OR MET METABOLISM PYRIDOXAL-PHOSPHATE-DEPENDENT ENZYME"/>
    <property type="match status" value="1"/>
</dbReference>
<dbReference type="EMBL" id="WHNX01000006">
    <property type="protein sequence ID" value="MPW25217.1"/>
    <property type="molecule type" value="Genomic_DNA"/>
</dbReference>
<accession>A0A6A7K7N2</accession>
<dbReference type="InterPro" id="IPR015421">
    <property type="entry name" value="PyrdxlP-dep_Trfase_major"/>
</dbReference>
<reference evidence="1 2" key="1">
    <citation type="submission" date="2019-10" db="EMBL/GenBank/DDBJ databases">
        <title>Alkalibaculum tamaniensis sp.nov., a new alkaliphilic acetogen, isolated on methoxylated aromatics from a mud volcano.</title>
        <authorList>
            <person name="Khomyakova M.A."/>
            <person name="Merkel A.Y."/>
            <person name="Bonch-Osmolovskaya E.A."/>
            <person name="Slobodkin A.I."/>
        </authorList>
    </citation>
    <scope>NUCLEOTIDE SEQUENCE [LARGE SCALE GENOMIC DNA]</scope>
    <source>
        <strain evidence="1 2">M08DMB</strain>
    </source>
</reference>
<dbReference type="Pfam" id="PF06838">
    <property type="entry name" value="Met_gamma_lyase"/>
    <property type="match status" value="1"/>
</dbReference>
<evidence type="ECO:0000313" key="2">
    <source>
        <dbReference type="Proteomes" id="UP000440004"/>
    </source>
</evidence>
<dbReference type="Gene3D" id="3.90.1150.60">
    <property type="entry name" value="Methioning gamme-lyase, C-terminal domain"/>
    <property type="match status" value="1"/>
</dbReference>
<proteinExistence type="predicted"/>
<evidence type="ECO:0008006" key="3">
    <source>
        <dbReference type="Google" id="ProtNLM"/>
    </source>
</evidence>
<dbReference type="SUPFAM" id="SSF53383">
    <property type="entry name" value="PLP-dependent transferases"/>
    <property type="match status" value="1"/>
</dbReference>
<dbReference type="Gene3D" id="3.40.640.10">
    <property type="entry name" value="Type I PLP-dependent aspartate aminotransferase-like (Major domain)"/>
    <property type="match status" value="1"/>
</dbReference>
<dbReference type="InterPro" id="IPR015424">
    <property type="entry name" value="PyrdxlP-dep_Trfase"/>
</dbReference>
<sequence length="425" mass="47247">MMKNAYGIDDSIVMLCNKNEEKILSYYKEINCIREHNQIKVTHAMQKARISERHFQVSTGYGYDDEGREGVEQVYSLVFNSEDALVRPQITSGTHAISLCLYGVLRPGDEMISVTGNPYDTIKTIIGSDKSDKDLGTLYDYGITYNQIELLNGKIDTKKIEQSLNPKTKMIYIQRSTGYEWRKALSIQEIKVFINYIKKINKKIIVMVDNCYGEFMDYCEPTDVGADLIAGSLIKNPGGGLAPVGGYIVGKKELVYKAACRLSAPGIAKETGATLGINRTYLQGLFLAPHVVSEAIKTAILAARIFEDLGFEVCPKSDDYRSDIIQGIKFQDPKAVMDFCKGIQKAAPVDSFLVPEPWDMPGYDSKIIMAAGSFIQGSSIELSADAPMREPYIAYLQGGLTHDHGKLGIYIALQELKNTEFINLD</sequence>
<protein>
    <recommendedName>
        <fullName evidence="3">Aluminum resistance protein</fullName>
    </recommendedName>
</protein>
<organism evidence="1 2">
    <name type="scientific">Alkalibaculum sporogenes</name>
    <dbReference type="NCBI Taxonomy" id="2655001"/>
    <lineage>
        <taxon>Bacteria</taxon>
        <taxon>Bacillati</taxon>
        <taxon>Bacillota</taxon>
        <taxon>Clostridia</taxon>
        <taxon>Eubacteriales</taxon>
        <taxon>Eubacteriaceae</taxon>
        <taxon>Alkalibaculum</taxon>
    </lineage>
</organism>
<evidence type="ECO:0000313" key="1">
    <source>
        <dbReference type="EMBL" id="MPW25217.1"/>
    </source>
</evidence>
<dbReference type="PANTHER" id="PTHR46658">
    <property type="entry name" value="CYS OR MET METABOLISM PYRIDOXAL-PHOSPHATE-DEPENDENT ENZYME"/>
    <property type="match status" value="1"/>
</dbReference>